<dbReference type="InterPro" id="IPR000402">
    <property type="entry name" value="Na/K_ATPase_sub_beta"/>
</dbReference>
<keyword evidence="5" id="KW-1133">Transmembrane helix</keyword>
<gene>
    <name evidence="8" type="ORF">Cfor_08616</name>
</gene>
<reference evidence="9" key="1">
    <citation type="submission" date="2020-01" db="EMBL/GenBank/DDBJ databases">
        <title>Draft genome sequence of the Termite Coptotermes fromosanus.</title>
        <authorList>
            <person name="Itakura S."/>
            <person name="Yosikawa Y."/>
            <person name="Umezawa K."/>
        </authorList>
    </citation>
    <scope>NUCLEOTIDE SEQUENCE [LARGE SCALE GENOMIC DNA]</scope>
</reference>
<dbReference type="EMBL" id="BLKM01000284">
    <property type="protein sequence ID" value="GFG31135.1"/>
    <property type="molecule type" value="Genomic_DNA"/>
</dbReference>
<comment type="similarity">
    <text evidence="2">Belongs to the X(+)/potassium ATPases subunit beta family.</text>
</comment>
<evidence type="ECO:0000256" key="4">
    <source>
        <dbReference type="ARBA" id="ARBA00022968"/>
    </source>
</evidence>
<keyword evidence="6" id="KW-0472">Membrane</keyword>
<keyword evidence="9" id="KW-1185">Reference proteome</keyword>
<keyword evidence="4" id="KW-0735">Signal-anchor</keyword>
<evidence type="ECO:0000256" key="7">
    <source>
        <dbReference type="SAM" id="MobiDB-lite"/>
    </source>
</evidence>
<evidence type="ECO:0000256" key="3">
    <source>
        <dbReference type="ARBA" id="ARBA00022692"/>
    </source>
</evidence>
<dbReference type="OrthoDB" id="5912413at2759"/>
<evidence type="ECO:0000256" key="1">
    <source>
        <dbReference type="ARBA" id="ARBA00004606"/>
    </source>
</evidence>
<evidence type="ECO:0000256" key="2">
    <source>
        <dbReference type="ARBA" id="ARBA00005876"/>
    </source>
</evidence>
<dbReference type="Gene3D" id="2.60.40.1660">
    <property type="entry name" value="Na, k-atpase alpha subunit"/>
    <property type="match status" value="1"/>
</dbReference>
<evidence type="ECO:0000256" key="6">
    <source>
        <dbReference type="ARBA" id="ARBA00023136"/>
    </source>
</evidence>
<dbReference type="InterPro" id="IPR038702">
    <property type="entry name" value="Na/K_ATPase_sub_beta_sf"/>
</dbReference>
<sequence length="62" mass="7196">LGFRPMSDDATALVWYQASNESDCRHWTDLLDKFLEPYRLPQKLPGGGKNQQICDFDRPPQE</sequence>
<dbReference type="GO" id="GO:0005890">
    <property type="term" value="C:sodium:potassium-exchanging ATPase complex"/>
    <property type="evidence" value="ECO:0007669"/>
    <property type="project" value="InterPro"/>
</dbReference>
<feature type="non-terminal residue" evidence="8">
    <location>
        <position position="62"/>
    </location>
</feature>
<feature type="non-terminal residue" evidence="8">
    <location>
        <position position="1"/>
    </location>
</feature>
<dbReference type="Pfam" id="PF00287">
    <property type="entry name" value="Na_K-ATPase"/>
    <property type="match status" value="1"/>
</dbReference>
<dbReference type="InParanoid" id="A0A6L2PKT2"/>
<organism evidence="8 9">
    <name type="scientific">Coptotermes formosanus</name>
    <name type="common">Formosan subterranean termite</name>
    <dbReference type="NCBI Taxonomy" id="36987"/>
    <lineage>
        <taxon>Eukaryota</taxon>
        <taxon>Metazoa</taxon>
        <taxon>Ecdysozoa</taxon>
        <taxon>Arthropoda</taxon>
        <taxon>Hexapoda</taxon>
        <taxon>Insecta</taxon>
        <taxon>Pterygota</taxon>
        <taxon>Neoptera</taxon>
        <taxon>Polyneoptera</taxon>
        <taxon>Dictyoptera</taxon>
        <taxon>Blattodea</taxon>
        <taxon>Blattoidea</taxon>
        <taxon>Termitoidae</taxon>
        <taxon>Rhinotermitidae</taxon>
        <taxon>Coptotermes</taxon>
    </lineage>
</organism>
<accession>A0A6L2PKT2</accession>
<dbReference type="Proteomes" id="UP000502823">
    <property type="component" value="Unassembled WGS sequence"/>
</dbReference>
<protein>
    <submittedName>
        <fullName evidence="8">Uncharacterized protein</fullName>
    </submittedName>
</protein>
<comment type="caution">
    <text evidence="8">The sequence shown here is derived from an EMBL/GenBank/DDBJ whole genome shotgun (WGS) entry which is preliminary data.</text>
</comment>
<keyword evidence="3" id="KW-0812">Transmembrane</keyword>
<proteinExistence type="inferred from homology"/>
<dbReference type="GO" id="GO:0006814">
    <property type="term" value="P:sodium ion transport"/>
    <property type="evidence" value="ECO:0007669"/>
    <property type="project" value="InterPro"/>
</dbReference>
<feature type="region of interest" description="Disordered" evidence="7">
    <location>
        <begin position="42"/>
        <end position="62"/>
    </location>
</feature>
<evidence type="ECO:0000313" key="9">
    <source>
        <dbReference type="Proteomes" id="UP000502823"/>
    </source>
</evidence>
<dbReference type="AlphaFoldDB" id="A0A6L2PKT2"/>
<name>A0A6L2PKT2_COPFO</name>
<dbReference type="GO" id="GO:0006813">
    <property type="term" value="P:potassium ion transport"/>
    <property type="evidence" value="ECO:0007669"/>
    <property type="project" value="InterPro"/>
</dbReference>
<comment type="subcellular location">
    <subcellularLocation>
        <location evidence="1">Membrane</location>
        <topology evidence="1">Single-pass type II membrane protein</topology>
    </subcellularLocation>
</comment>
<evidence type="ECO:0000313" key="8">
    <source>
        <dbReference type="EMBL" id="GFG31135.1"/>
    </source>
</evidence>
<evidence type="ECO:0000256" key="5">
    <source>
        <dbReference type="ARBA" id="ARBA00022989"/>
    </source>
</evidence>